<dbReference type="RefSeq" id="WP_148986458.1">
    <property type="nucleotide sequence ID" value="NZ_VTEV01000001.1"/>
</dbReference>
<dbReference type="EC" id="5.4.99.25" evidence="5"/>
<dbReference type="FunFam" id="3.30.2350.10:FF:000011">
    <property type="entry name" value="tRNA pseudouridine synthase B"/>
    <property type="match status" value="1"/>
</dbReference>
<dbReference type="InterPro" id="IPR002501">
    <property type="entry name" value="PsdUridine_synth_N"/>
</dbReference>
<dbReference type="AlphaFoldDB" id="A0A5D4T8L1"/>
<evidence type="ECO:0000256" key="1">
    <source>
        <dbReference type="ARBA" id="ARBA00000385"/>
    </source>
</evidence>
<comment type="catalytic activity">
    <reaction evidence="1 5">
        <text>uridine(55) in tRNA = pseudouridine(55) in tRNA</text>
        <dbReference type="Rhea" id="RHEA:42532"/>
        <dbReference type="Rhea" id="RHEA-COMP:10101"/>
        <dbReference type="Rhea" id="RHEA-COMP:10102"/>
        <dbReference type="ChEBI" id="CHEBI:65314"/>
        <dbReference type="ChEBI" id="CHEBI:65315"/>
        <dbReference type="EC" id="5.4.99.25"/>
    </reaction>
</comment>
<feature type="domain" description="Pseudouridine synthase II N-terminal" evidence="6">
    <location>
        <begin position="23"/>
        <end position="179"/>
    </location>
</feature>
<organism evidence="8 9">
    <name type="scientific">Sutcliffiella horikoshii</name>
    <dbReference type="NCBI Taxonomy" id="79883"/>
    <lineage>
        <taxon>Bacteria</taxon>
        <taxon>Bacillati</taxon>
        <taxon>Bacillota</taxon>
        <taxon>Bacilli</taxon>
        <taxon>Bacillales</taxon>
        <taxon>Bacillaceae</taxon>
        <taxon>Sutcliffiella</taxon>
    </lineage>
</organism>
<dbReference type="GO" id="GO:0031119">
    <property type="term" value="P:tRNA pseudouridine synthesis"/>
    <property type="evidence" value="ECO:0007669"/>
    <property type="project" value="UniProtKB-UniRule"/>
</dbReference>
<dbReference type="PANTHER" id="PTHR13767">
    <property type="entry name" value="TRNA-PSEUDOURIDINE SYNTHASE"/>
    <property type="match status" value="1"/>
</dbReference>
<dbReference type="Pfam" id="PF16198">
    <property type="entry name" value="TruB_C_2"/>
    <property type="match status" value="1"/>
</dbReference>
<evidence type="ECO:0000259" key="7">
    <source>
        <dbReference type="Pfam" id="PF16198"/>
    </source>
</evidence>
<dbReference type="STRING" id="79883.GCA_001636495_02977"/>
<protein>
    <recommendedName>
        <fullName evidence="5">tRNA pseudouridine synthase B</fullName>
        <ecNumber evidence="5">5.4.99.25</ecNumber>
    </recommendedName>
    <alternativeName>
        <fullName evidence="5">tRNA pseudouridine(55) synthase</fullName>
        <shortName evidence="5">Psi55 synthase</shortName>
    </alternativeName>
    <alternativeName>
        <fullName evidence="5">tRNA pseudouridylate synthase</fullName>
    </alternativeName>
    <alternativeName>
        <fullName evidence="5">tRNA-uridine isomerase</fullName>
    </alternativeName>
</protein>
<dbReference type="NCBIfam" id="TIGR00431">
    <property type="entry name" value="TruB"/>
    <property type="match status" value="1"/>
</dbReference>
<dbReference type="PANTHER" id="PTHR13767:SF2">
    <property type="entry name" value="PSEUDOURIDYLATE SYNTHASE TRUB1"/>
    <property type="match status" value="1"/>
</dbReference>
<dbReference type="Proteomes" id="UP000322524">
    <property type="component" value="Unassembled WGS sequence"/>
</dbReference>
<dbReference type="Gene3D" id="3.30.2350.10">
    <property type="entry name" value="Pseudouridine synthase"/>
    <property type="match status" value="1"/>
</dbReference>
<dbReference type="HAMAP" id="MF_01080">
    <property type="entry name" value="TruB_bact"/>
    <property type="match status" value="1"/>
</dbReference>
<dbReference type="GO" id="GO:0003723">
    <property type="term" value="F:RNA binding"/>
    <property type="evidence" value="ECO:0007669"/>
    <property type="project" value="InterPro"/>
</dbReference>
<evidence type="ECO:0000313" key="9">
    <source>
        <dbReference type="Proteomes" id="UP000322524"/>
    </source>
</evidence>
<keyword evidence="4 5" id="KW-0413">Isomerase</keyword>
<dbReference type="SUPFAM" id="SSF55120">
    <property type="entry name" value="Pseudouridine synthase"/>
    <property type="match status" value="1"/>
</dbReference>
<feature type="active site" description="Nucleophile" evidence="5">
    <location>
        <position position="38"/>
    </location>
</feature>
<dbReference type="OrthoDB" id="9802309at2"/>
<evidence type="ECO:0000256" key="5">
    <source>
        <dbReference type="HAMAP-Rule" id="MF_01080"/>
    </source>
</evidence>
<keyword evidence="3 5" id="KW-0819">tRNA processing</keyword>
<dbReference type="GO" id="GO:1990481">
    <property type="term" value="P:mRNA pseudouridine synthesis"/>
    <property type="evidence" value="ECO:0007669"/>
    <property type="project" value="TreeGrafter"/>
</dbReference>
<dbReference type="EMBL" id="VTEV01000001">
    <property type="protein sequence ID" value="TYS70556.1"/>
    <property type="molecule type" value="Genomic_DNA"/>
</dbReference>
<dbReference type="InterPro" id="IPR014780">
    <property type="entry name" value="tRNA_psdUridine_synth_TruB"/>
</dbReference>
<evidence type="ECO:0000256" key="4">
    <source>
        <dbReference type="ARBA" id="ARBA00023235"/>
    </source>
</evidence>
<dbReference type="Pfam" id="PF01509">
    <property type="entry name" value="TruB_N"/>
    <property type="match status" value="1"/>
</dbReference>
<comment type="caution">
    <text evidence="8">The sequence shown here is derived from an EMBL/GenBank/DDBJ whole genome shotgun (WGS) entry which is preliminary data.</text>
</comment>
<dbReference type="CDD" id="cd02573">
    <property type="entry name" value="PseudoU_synth_EcTruB"/>
    <property type="match status" value="1"/>
</dbReference>
<dbReference type="GO" id="GO:0160148">
    <property type="term" value="F:tRNA pseudouridine(55) synthase activity"/>
    <property type="evidence" value="ECO:0007669"/>
    <property type="project" value="UniProtKB-EC"/>
</dbReference>
<comment type="similarity">
    <text evidence="2 5">Belongs to the pseudouridine synthase TruB family. Type 1 subfamily.</text>
</comment>
<dbReference type="InterPro" id="IPR032819">
    <property type="entry name" value="TruB_C"/>
</dbReference>
<evidence type="ECO:0000256" key="3">
    <source>
        <dbReference type="ARBA" id="ARBA00022694"/>
    </source>
</evidence>
<dbReference type="InterPro" id="IPR020103">
    <property type="entry name" value="PsdUridine_synth_cat_dom_sf"/>
</dbReference>
<gene>
    <name evidence="5 8" type="primary">truB</name>
    <name evidence="8" type="ORF">FZC76_01305</name>
</gene>
<evidence type="ECO:0000256" key="2">
    <source>
        <dbReference type="ARBA" id="ARBA00005642"/>
    </source>
</evidence>
<proteinExistence type="inferred from homology"/>
<name>A0A5D4T8L1_9BACI</name>
<accession>A0A5D4T8L1</accession>
<evidence type="ECO:0000313" key="8">
    <source>
        <dbReference type="EMBL" id="TYS70556.1"/>
    </source>
</evidence>
<comment type="function">
    <text evidence="5">Responsible for synthesis of pseudouridine from uracil-55 in the psi GC loop of transfer RNAs.</text>
</comment>
<reference evidence="8 9" key="1">
    <citation type="submission" date="2019-08" db="EMBL/GenBank/DDBJ databases">
        <title>Bacillus genomes from the desert of Cuatro Cienegas, Coahuila.</title>
        <authorList>
            <person name="Olmedo-Alvarez G."/>
        </authorList>
    </citation>
    <scope>NUCLEOTIDE SEQUENCE [LARGE SCALE GENOMIC DNA]</scope>
    <source>
        <strain evidence="8 9">CH28_1T</strain>
    </source>
</reference>
<feature type="domain" description="tRNA pseudouridylate synthase B C-terminal" evidence="7">
    <location>
        <begin position="180"/>
        <end position="238"/>
    </location>
</feature>
<evidence type="ECO:0000259" key="6">
    <source>
        <dbReference type="Pfam" id="PF01509"/>
    </source>
</evidence>
<sequence length="303" mass="33845">MDGILILNKPKGFTSHDCVFKVRKILKTKKVGHTGTLDPEVTGVLPICIGRATKVVEFLTAEEKTYVAEVTIGTATTTEDQTGEVVEEKKVDNPIPKEKILSALQQLKGEIEQTPPMYSAVKIKGKKLYEYAREGKVIDRPSRKVTIHDIFLTSDITYEEEKGQVRFSFQVNCSKGTYVRTLAVQIGELLGYPAHMSYLTRITSGNFTIDHAITLEQLSELAEQGAVEEHLLPMEEALSSLPKLEISDKVAEKVYNGAVLPYPENISDTNQYFSVFHDNKCLAIYMKHPSKPGLMKPKKVFHG</sequence>